<name>A0A6P8WU63_DROAB</name>
<proteinExistence type="inferred from homology"/>
<evidence type="ECO:0000256" key="5">
    <source>
        <dbReference type="ARBA" id="ARBA00022801"/>
    </source>
</evidence>
<dbReference type="PROSITE" id="PS00928">
    <property type="entry name" value="TREHALASE_2"/>
    <property type="match status" value="1"/>
</dbReference>
<feature type="region of interest" description="Disordered" evidence="8">
    <location>
        <begin position="825"/>
        <end position="844"/>
    </location>
</feature>
<dbReference type="GO" id="GO:0005993">
    <property type="term" value="P:trehalose catabolic process"/>
    <property type="evidence" value="ECO:0007669"/>
    <property type="project" value="TreeGrafter"/>
</dbReference>
<evidence type="ECO:0000256" key="4">
    <source>
        <dbReference type="ARBA" id="ARBA00019905"/>
    </source>
</evidence>
<protein>
    <recommendedName>
        <fullName evidence="4 7">Trehalase</fullName>
        <ecNumber evidence="3 7">3.2.1.28</ecNumber>
    </recommendedName>
    <alternativeName>
        <fullName evidence="7">Alpha-trehalose glucohydrolase</fullName>
    </alternativeName>
</protein>
<dbReference type="InterPro" id="IPR001661">
    <property type="entry name" value="Glyco_hydro_37"/>
</dbReference>
<dbReference type="InterPro" id="IPR018232">
    <property type="entry name" value="Glyco_hydro_37_CS"/>
</dbReference>
<dbReference type="OrthoDB" id="3542292at2759"/>
<dbReference type="InterPro" id="IPR012341">
    <property type="entry name" value="6hp_glycosidase-like_sf"/>
</dbReference>
<dbReference type="Proteomes" id="UP000515160">
    <property type="component" value="Chromosome 3"/>
</dbReference>
<dbReference type="RefSeq" id="XP_034107216.1">
    <property type="nucleotide sequence ID" value="XM_034251325.2"/>
</dbReference>
<feature type="compositionally biased region" description="Pro residues" evidence="8">
    <location>
        <begin position="670"/>
        <end position="705"/>
    </location>
</feature>
<evidence type="ECO:0000313" key="9">
    <source>
        <dbReference type="Proteomes" id="UP000515160"/>
    </source>
</evidence>
<reference evidence="10" key="1">
    <citation type="submission" date="2025-08" db="UniProtKB">
        <authorList>
            <consortium name="RefSeq"/>
        </authorList>
    </citation>
    <scope>IDENTIFICATION</scope>
    <source>
        <strain evidence="10">15112-1751.03</strain>
        <tissue evidence="10">Whole Adult</tissue>
    </source>
</reference>
<accession>A0A6P8WU63</accession>
<keyword evidence="6 7" id="KW-0326">Glycosidase</keyword>
<dbReference type="Pfam" id="PF01204">
    <property type="entry name" value="Trehalase"/>
    <property type="match status" value="1"/>
</dbReference>
<keyword evidence="9" id="KW-1185">Reference proteome</keyword>
<dbReference type="EC" id="3.2.1.28" evidence="3 7"/>
<evidence type="ECO:0000256" key="6">
    <source>
        <dbReference type="ARBA" id="ARBA00023295"/>
    </source>
</evidence>
<keyword evidence="5 7" id="KW-0378">Hydrolase</keyword>
<comment type="similarity">
    <text evidence="2 7">Belongs to the glycosyl hydrolase 37 family.</text>
</comment>
<dbReference type="PROSITE" id="PS00927">
    <property type="entry name" value="TREHALASE_1"/>
    <property type="match status" value="1"/>
</dbReference>
<evidence type="ECO:0000313" key="10">
    <source>
        <dbReference type="RefSeq" id="XP_034107216.1"/>
    </source>
</evidence>
<dbReference type="GeneID" id="117569955"/>
<evidence type="ECO:0000256" key="7">
    <source>
        <dbReference type="RuleBase" id="RU361180"/>
    </source>
</evidence>
<gene>
    <name evidence="10" type="primary">LOC117569955</name>
</gene>
<dbReference type="PANTHER" id="PTHR23403">
    <property type="entry name" value="TREHALASE"/>
    <property type="match status" value="1"/>
</dbReference>
<dbReference type="Gene3D" id="1.50.10.10">
    <property type="match status" value="1"/>
</dbReference>
<sequence>MSARKCAECGEVHLAGANGAIYCCGTLLRAVQMSNMFKDSKYFVDMASRYSPDRILADWQLFCSCKKNENSVKHLTNFVENHFEPPGTELEAWCPPDWRCEPAFLAQVKDPELKKFASELNKMWKSLGRHIKDCVRSNPLQYSLVYVPNPFIVPGGRFNEFYYWDTYWIVRGLLYNGMAQTARGMIDNLLYIVSQYKFVPNGGRIYYWGRSQPPLLVPMVKSYVEMTNDRKYAVQVLPILEMEIDNFLSNHAVQVKGRTMYQYRDKSNGPRPESFREDVASASGFATNTEKEEHYSHLKAACESGMDFSSRWFVSDCGNNVGTLANIKTTWIVPVDLNCILFRNCKTLAEFNSWMGNTDRAENYRMIAGNLIKAITAVLWNEERGVWFDYDLKNKVPRDYFVATNLSPLWARAYPINNADKITESLMRYIEENKLDSFPGGVPHTLSNTGEQWDYPNVWPPMMHVLIEGLNNLGTPQAKELSQRWRDRWVRSNYEAYKKTGFMYEKYNCEVFGSGGSGEYVNQTGFGWTNGVLIELLAKYGQELTAKDPADAAGCVCPEDDDKSTGKPIVDEECPITSEAYLAQKLEKSQAACATPVNAECNGNGGNTGNAGNAANAQETETGCSVMCCRTVYEEEEEPALIESFATSEQECQCGEEPIKPDPVAKAQTPCPPQTPPQAPCPPQTPPQAPCPPKAQPQAPCPPKAQPQVQCPPKAQPQAQCPTSTVNVATATAETRASIAICPVCHEVCDKQEKREKPPIFSLASAAECADPCKASEPKPIEIEMEDVDCLLDLTPSQLEEATAACPCDTEVVNDGCAEAQARSAEDGQDCGESPSVAPDCSVGPAPPNPMLRKVFPLADSTTGNCFDAKPQEANNDDDDHCICCRAKADARAENQKECN</sequence>
<dbReference type="InterPro" id="IPR008928">
    <property type="entry name" value="6-hairpin_glycosidase_sf"/>
</dbReference>
<organism evidence="9 10">
    <name type="scientific">Drosophila albomicans</name>
    <name type="common">Fruit fly</name>
    <dbReference type="NCBI Taxonomy" id="7291"/>
    <lineage>
        <taxon>Eukaryota</taxon>
        <taxon>Metazoa</taxon>
        <taxon>Ecdysozoa</taxon>
        <taxon>Arthropoda</taxon>
        <taxon>Hexapoda</taxon>
        <taxon>Insecta</taxon>
        <taxon>Pterygota</taxon>
        <taxon>Neoptera</taxon>
        <taxon>Endopterygota</taxon>
        <taxon>Diptera</taxon>
        <taxon>Brachycera</taxon>
        <taxon>Muscomorpha</taxon>
        <taxon>Ephydroidea</taxon>
        <taxon>Drosophilidae</taxon>
        <taxon>Drosophila</taxon>
    </lineage>
</organism>
<evidence type="ECO:0000256" key="8">
    <source>
        <dbReference type="SAM" id="MobiDB-lite"/>
    </source>
</evidence>
<dbReference type="PANTHER" id="PTHR23403:SF1">
    <property type="entry name" value="TREHALASE"/>
    <property type="match status" value="1"/>
</dbReference>
<dbReference type="PRINTS" id="PR00744">
    <property type="entry name" value="GLHYDRLASE37"/>
</dbReference>
<feature type="region of interest" description="Disordered" evidence="8">
    <location>
        <begin position="663"/>
        <end position="708"/>
    </location>
</feature>
<comment type="catalytic activity">
    <reaction evidence="1 7">
        <text>alpha,alpha-trehalose + H2O = alpha-D-glucose + beta-D-glucose</text>
        <dbReference type="Rhea" id="RHEA:32675"/>
        <dbReference type="ChEBI" id="CHEBI:15377"/>
        <dbReference type="ChEBI" id="CHEBI:15903"/>
        <dbReference type="ChEBI" id="CHEBI:16551"/>
        <dbReference type="ChEBI" id="CHEBI:17925"/>
        <dbReference type="EC" id="3.2.1.28"/>
    </reaction>
</comment>
<dbReference type="AlphaFoldDB" id="A0A6P8WU63"/>
<dbReference type="SUPFAM" id="SSF48208">
    <property type="entry name" value="Six-hairpin glycosidases"/>
    <property type="match status" value="1"/>
</dbReference>
<evidence type="ECO:0000256" key="1">
    <source>
        <dbReference type="ARBA" id="ARBA00001576"/>
    </source>
</evidence>
<evidence type="ECO:0000256" key="3">
    <source>
        <dbReference type="ARBA" id="ARBA00012757"/>
    </source>
</evidence>
<dbReference type="GO" id="GO:0004555">
    <property type="term" value="F:alpha,alpha-trehalase activity"/>
    <property type="evidence" value="ECO:0007669"/>
    <property type="project" value="UniProtKB-EC"/>
</dbReference>
<evidence type="ECO:0000256" key="2">
    <source>
        <dbReference type="ARBA" id="ARBA00005615"/>
    </source>
</evidence>